<comment type="similarity">
    <text evidence="1">Belongs to the CutC family.</text>
</comment>
<evidence type="ECO:0000256" key="2">
    <source>
        <dbReference type="ARBA" id="ARBA00019014"/>
    </source>
</evidence>
<dbReference type="SUPFAM" id="SSF110395">
    <property type="entry name" value="CutC-like"/>
    <property type="match status" value="1"/>
</dbReference>
<dbReference type="PANTHER" id="PTHR12598:SF0">
    <property type="entry name" value="COPPER HOMEOSTASIS PROTEIN CUTC HOMOLOG"/>
    <property type="match status" value="1"/>
</dbReference>
<sequence length="250" mass="27209">MEICIDSVLSGRYAITGGASRLAVCSMLAEGGLTPSTGFFQFVSRMSLIPCYAMLRTRPGNFVYARDELEIMKADVKVLRASGADGFLFGALTEDGEIDVPACKLILTAASPLSVTFHRAFDQVADPIKSLKTLINIGFRRVLTSGQKDTAVEGLKLIKELVDVADGRITVMATSGVTKDNILKINLESGVEEFHASAKRKMETEYNTNKFKIGASDSNYVTVTDKDMVAAMVALHPVRDEIRRTYSPVI</sequence>
<organism evidence="3 4">
    <name type="scientific">Melipona bicolor</name>
    <dbReference type="NCBI Taxonomy" id="60889"/>
    <lineage>
        <taxon>Eukaryota</taxon>
        <taxon>Metazoa</taxon>
        <taxon>Ecdysozoa</taxon>
        <taxon>Arthropoda</taxon>
        <taxon>Hexapoda</taxon>
        <taxon>Insecta</taxon>
        <taxon>Pterygota</taxon>
        <taxon>Neoptera</taxon>
        <taxon>Endopterygota</taxon>
        <taxon>Hymenoptera</taxon>
        <taxon>Apocrita</taxon>
        <taxon>Aculeata</taxon>
        <taxon>Apoidea</taxon>
        <taxon>Anthophila</taxon>
        <taxon>Apidae</taxon>
        <taxon>Melipona</taxon>
    </lineage>
</organism>
<dbReference type="Proteomes" id="UP001177670">
    <property type="component" value="Unassembled WGS sequence"/>
</dbReference>
<comment type="caution">
    <text evidence="3">The sequence shown here is derived from an EMBL/GenBank/DDBJ whole genome shotgun (WGS) entry which is preliminary data.</text>
</comment>
<dbReference type="HAMAP" id="MF_00795">
    <property type="entry name" value="CutC"/>
    <property type="match status" value="1"/>
</dbReference>
<reference evidence="3" key="1">
    <citation type="submission" date="2021-10" db="EMBL/GenBank/DDBJ databases">
        <title>Melipona bicolor Genome sequencing and assembly.</title>
        <authorList>
            <person name="Araujo N.S."/>
            <person name="Arias M.C."/>
        </authorList>
    </citation>
    <scope>NUCLEOTIDE SEQUENCE</scope>
    <source>
        <strain evidence="3">USP_2M_L1-L4_2017</strain>
        <tissue evidence="3">Whole body</tissue>
    </source>
</reference>
<evidence type="ECO:0000256" key="1">
    <source>
        <dbReference type="ARBA" id="ARBA00007768"/>
    </source>
</evidence>
<protein>
    <recommendedName>
        <fullName evidence="2">Copper homeostasis protein cutC homolog</fullName>
    </recommendedName>
</protein>
<dbReference type="InterPro" id="IPR036822">
    <property type="entry name" value="CutC-like_dom_sf"/>
</dbReference>
<evidence type="ECO:0000313" key="4">
    <source>
        <dbReference type="Proteomes" id="UP001177670"/>
    </source>
</evidence>
<dbReference type="FunFam" id="3.20.20.380:FF:000001">
    <property type="entry name" value="Copper homeostasis protein CutC"/>
    <property type="match status" value="1"/>
</dbReference>
<proteinExistence type="inferred from homology"/>
<gene>
    <name evidence="3" type="ORF">K0M31_006515</name>
</gene>
<dbReference type="Pfam" id="PF03932">
    <property type="entry name" value="CutC"/>
    <property type="match status" value="1"/>
</dbReference>
<dbReference type="PANTHER" id="PTHR12598">
    <property type="entry name" value="COPPER HOMEOSTASIS PROTEIN CUTC"/>
    <property type="match status" value="1"/>
</dbReference>
<dbReference type="InterPro" id="IPR005627">
    <property type="entry name" value="CutC-like"/>
</dbReference>
<accession>A0AA40FTP9</accession>
<name>A0AA40FTP9_9HYME</name>
<keyword evidence="4" id="KW-1185">Reference proteome</keyword>
<evidence type="ECO:0000313" key="3">
    <source>
        <dbReference type="EMBL" id="KAK1125175.1"/>
    </source>
</evidence>
<dbReference type="GO" id="GO:0005507">
    <property type="term" value="F:copper ion binding"/>
    <property type="evidence" value="ECO:0007669"/>
    <property type="project" value="TreeGrafter"/>
</dbReference>
<dbReference type="AlphaFoldDB" id="A0AA40FTP9"/>
<dbReference type="Gene3D" id="3.20.20.380">
    <property type="entry name" value="Copper homeostasis (CutC) domain"/>
    <property type="match status" value="1"/>
</dbReference>
<dbReference type="EMBL" id="JAHYIQ010000017">
    <property type="protein sequence ID" value="KAK1125175.1"/>
    <property type="molecule type" value="Genomic_DNA"/>
</dbReference>